<evidence type="ECO:0000256" key="1">
    <source>
        <dbReference type="ARBA" id="ARBA00009387"/>
    </source>
</evidence>
<feature type="domain" description="Transglycosylase SLT" evidence="3">
    <location>
        <begin position="89"/>
        <end position="188"/>
    </location>
</feature>
<dbReference type="EMBL" id="QBKP01000003">
    <property type="protein sequence ID" value="PTX51847.1"/>
    <property type="molecule type" value="Genomic_DNA"/>
</dbReference>
<reference evidence="4 5" key="1">
    <citation type="submission" date="2018-04" db="EMBL/GenBank/DDBJ databases">
        <title>Genomic Encyclopedia of Archaeal and Bacterial Type Strains, Phase II (KMG-II): from individual species to whole genera.</title>
        <authorList>
            <person name="Goeker M."/>
        </authorList>
    </citation>
    <scope>NUCLEOTIDE SEQUENCE [LARGE SCALE GENOMIC DNA]</scope>
    <source>
        <strain evidence="4 5">DSM 21823</strain>
    </source>
</reference>
<dbReference type="Proteomes" id="UP000244224">
    <property type="component" value="Unassembled WGS sequence"/>
</dbReference>
<gene>
    <name evidence="4" type="ORF">C8N34_103353</name>
</gene>
<dbReference type="PROSITE" id="PS51257">
    <property type="entry name" value="PROKAR_LIPOPROTEIN"/>
    <property type="match status" value="1"/>
</dbReference>
<proteinExistence type="inferred from homology"/>
<keyword evidence="5" id="KW-1185">Reference proteome</keyword>
<name>A0A2T6B705_9RHOB</name>
<evidence type="ECO:0000256" key="2">
    <source>
        <dbReference type="SAM" id="SignalP"/>
    </source>
</evidence>
<dbReference type="Pfam" id="PF01464">
    <property type="entry name" value="SLT"/>
    <property type="match status" value="1"/>
</dbReference>
<evidence type="ECO:0000259" key="3">
    <source>
        <dbReference type="Pfam" id="PF01464"/>
    </source>
</evidence>
<sequence length="203" mass="21892">MLGKTAIIRGMQGAFVALALAGCTTEAAQLVSRAAEPPPMRWDHRPEAAEWTANTLMAVAQEDEVLADRVPADIDSWCPAYSDAPLPQRRAFWAGLISAVGKYESSHNPAAVGGGGKYIGIMQISPRSARNYGCEATSASALKNGTANLDCAVEMMAYHVQRDGMAVGGGNRGIGRDWMPFRKSNTRAEMRNWISQQIYCQKG</sequence>
<dbReference type="AlphaFoldDB" id="A0A2T6B705"/>
<dbReference type="InterPro" id="IPR008258">
    <property type="entry name" value="Transglycosylase_SLT_dom_1"/>
</dbReference>
<dbReference type="InterPro" id="IPR023346">
    <property type="entry name" value="Lysozyme-like_dom_sf"/>
</dbReference>
<accession>A0A2T6B705</accession>
<keyword evidence="2" id="KW-0732">Signal</keyword>
<dbReference type="RefSeq" id="WP_229825186.1">
    <property type="nucleotide sequence ID" value="NZ_QBKP01000003.1"/>
</dbReference>
<dbReference type="SUPFAM" id="SSF53955">
    <property type="entry name" value="Lysozyme-like"/>
    <property type="match status" value="1"/>
</dbReference>
<comment type="caution">
    <text evidence="4">The sequence shown here is derived from an EMBL/GenBank/DDBJ whole genome shotgun (WGS) entry which is preliminary data.</text>
</comment>
<dbReference type="Gene3D" id="1.10.530.10">
    <property type="match status" value="1"/>
</dbReference>
<comment type="similarity">
    <text evidence="1">Belongs to the virb1 family.</text>
</comment>
<protein>
    <submittedName>
        <fullName evidence="4">Transglycosylase-like protein with SLT domain</fullName>
    </submittedName>
</protein>
<evidence type="ECO:0000313" key="5">
    <source>
        <dbReference type="Proteomes" id="UP000244224"/>
    </source>
</evidence>
<evidence type="ECO:0000313" key="4">
    <source>
        <dbReference type="EMBL" id="PTX51847.1"/>
    </source>
</evidence>
<feature type="chain" id="PRO_5015514504" evidence="2">
    <location>
        <begin position="22"/>
        <end position="203"/>
    </location>
</feature>
<organism evidence="4 5">
    <name type="scientific">Gemmobacter caeni</name>
    <dbReference type="NCBI Taxonomy" id="589035"/>
    <lineage>
        <taxon>Bacteria</taxon>
        <taxon>Pseudomonadati</taxon>
        <taxon>Pseudomonadota</taxon>
        <taxon>Alphaproteobacteria</taxon>
        <taxon>Rhodobacterales</taxon>
        <taxon>Paracoccaceae</taxon>
        <taxon>Gemmobacter</taxon>
    </lineage>
</organism>
<feature type="signal peptide" evidence="2">
    <location>
        <begin position="1"/>
        <end position="21"/>
    </location>
</feature>